<evidence type="ECO:0000259" key="3">
    <source>
        <dbReference type="Pfam" id="PF25583"/>
    </source>
</evidence>
<feature type="domain" description="WYL" evidence="2">
    <location>
        <begin position="133"/>
        <end position="196"/>
    </location>
</feature>
<dbReference type="EMBL" id="AWSJ01000245">
    <property type="protein sequence ID" value="ERI07862.1"/>
    <property type="molecule type" value="Genomic_DNA"/>
</dbReference>
<reference evidence="4 5" key="1">
    <citation type="submission" date="2013-08" db="EMBL/GenBank/DDBJ databases">
        <authorList>
            <person name="Weinstock G."/>
            <person name="Sodergren E."/>
            <person name="Wylie T."/>
            <person name="Fulton L."/>
            <person name="Fulton R."/>
            <person name="Fronick C."/>
            <person name="O'Laughlin M."/>
            <person name="Godfrey J."/>
            <person name="Miner T."/>
            <person name="Herter B."/>
            <person name="Appelbaum E."/>
            <person name="Cordes M."/>
            <person name="Lek S."/>
            <person name="Wollam A."/>
            <person name="Pepin K.H."/>
            <person name="Palsikar V.B."/>
            <person name="Mitreva M."/>
            <person name="Wilson R.K."/>
        </authorList>
    </citation>
    <scope>NUCLEOTIDE SEQUENCE [LARGE SCALE GENOMIC DNA]</scope>
    <source>
        <strain evidence="4 5">ATCC 12856</strain>
    </source>
</reference>
<dbReference type="Pfam" id="PF25583">
    <property type="entry name" value="WCX"/>
    <property type="match status" value="1"/>
</dbReference>
<dbReference type="Pfam" id="PF08279">
    <property type="entry name" value="HTH_11"/>
    <property type="match status" value="1"/>
</dbReference>
<dbReference type="PANTHER" id="PTHR34580:SF1">
    <property type="entry name" value="PROTEIN PAFC"/>
    <property type="match status" value="1"/>
</dbReference>
<dbReference type="InterPro" id="IPR036388">
    <property type="entry name" value="WH-like_DNA-bd_sf"/>
</dbReference>
<dbReference type="eggNOG" id="COG2378">
    <property type="taxonomic scope" value="Bacteria"/>
</dbReference>
<evidence type="ECO:0000313" key="5">
    <source>
        <dbReference type="Proteomes" id="UP000016511"/>
    </source>
</evidence>
<dbReference type="HOGENOM" id="CLU_041141_4_2_9"/>
<gene>
    <name evidence="4" type="ORF">HMPREF0083_04057</name>
</gene>
<comment type="caution">
    <text evidence="4">The sequence shown here is derived from an EMBL/GenBank/DDBJ whole genome shotgun (WGS) entry which is preliminary data.</text>
</comment>
<accession>U1Y6T3</accession>
<dbReference type="Proteomes" id="UP000016511">
    <property type="component" value="Unassembled WGS sequence"/>
</dbReference>
<dbReference type="InterPro" id="IPR036390">
    <property type="entry name" value="WH_DNA-bd_sf"/>
</dbReference>
<protein>
    <submittedName>
        <fullName evidence="4">HTH domain protein</fullName>
    </submittedName>
</protein>
<dbReference type="AlphaFoldDB" id="U1Y6T3"/>
<sequence>MSKVSNSLRILLLLSKNGKMSGEQLAGLLELSERSIRKHIEDLLMAGFAIHTIRGRNGGYILDANPLWNSFLKSKELDKLAELVRKQRAIDPEDQVVQQVEVKLQQLSNFDHTFVMSSYSVNTDFHHIDFIKKQLKECLKKQLKCIINYHSASSGSTTRTIHTYHFVYHNAHEYCVAYCEKRQRFLTFKLSRIRSILISDQPFCKDMSFSLEQFLGENSLFSDSYDIEMLVRRDIYVWFRDTKWTANQTIEEYNDEYYLFKGRMYRLSDVKQFILRFGSNVVVLSPKKLCEEIQQEIKKMLKINL</sequence>
<dbReference type="PANTHER" id="PTHR34580">
    <property type="match status" value="1"/>
</dbReference>
<name>U1Y6T3_ANEAE</name>
<proteinExistence type="predicted"/>
<evidence type="ECO:0000259" key="2">
    <source>
        <dbReference type="Pfam" id="PF13280"/>
    </source>
</evidence>
<keyword evidence="5" id="KW-1185">Reference proteome</keyword>
<dbReference type="STRING" id="649747.HMPREF0083_04057"/>
<evidence type="ECO:0000259" key="1">
    <source>
        <dbReference type="Pfam" id="PF08279"/>
    </source>
</evidence>
<dbReference type="InterPro" id="IPR013196">
    <property type="entry name" value="HTH_11"/>
</dbReference>
<dbReference type="InterPro" id="IPR026881">
    <property type="entry name" value="WYL_dom"/>
</dbReference>
<dbReference type="InterPro" id="IPR051534">
    <property type="entry name" value="CBASS_pafABC_assoc_protein"/>
</dbReference>
<dbReference type="Gene3D" id="1.10.10.10">
    <property type="entry name" value="Winged helix-like DNA-binding domain superfamily/Winged helix DNA-binding domain"/>
    <property type="match status" value="1"/>
</dbReference>
<dbReference type="SUPFAM" id="SSF46785">
    <property type="entry name" value="Winged helix' DNA-binding domain"/>
    <property type="match status" value="1"/>
</dbReference>
<dbReference type="PROSITE" id="PS52050">
    <property type="entry name" value="WYL"/>
    <property type="match status" value="1"/>
</dbReference>
<evidence type="ECO:0000313" key="4">
    <source>
        <dbReference type="EMBL" id="ERI07862.1"/>
    </source>
</evidence>
<dbReference type="RefSeq" id="WP_021623247.1">
    <property type="nucleotide sequence ID" value="NZ_KE952854.1"/>
</dbReference>
<dbReference type="PATRIC" id="fig|649747.3.peg.3685"/>
<feature type="domain" description="Helix-turn-helix type 11" evidence="1">
    <location>
        <begin position="8"/>
        <end position="61"/>
    </location>
</feature>
<dbReference type="Pfam" id="PF13280">
    <property type="entry name" value="WYL"/>
    <property type="match status" value="1"/>
</dbReference>
<organism evidence="4 5">
    <name type="scientific">Aneurinibacillus aneurinilyticus ATCC 12856</name>
    <dbReference type="NCBI Taxonomy" id="649747"/>
    <lineage>
        <taxon>Bacteria</taxon>
        <taxon>Bacillati</taxon>
        <taxon>Bacillota</taxon>
        <taxon>Bacilli</taxon>
        <taxon>Bacillales</taxon>
        <taxon>Paenibacillaceae</taxon>
        <taxon>Aneurinibacillus group</taxon>
        <taxon>Aneurinibacillus</taxon>
    </lineage>
</organism>
<feature type="domain" description="WCX" evidence="3">
    <location>
        <begin position="225"/>
        <end position="301"/>
    </location>
</feature>
<dbReference type="GeneID" id="92840560"/>
<dbReference type="InterPro" id="IPR057727">
    <property type="entry name" value="WCX_dom"/>
</dbReference>